<gene>
    <name evidence="1" type="ORF">HQ865_25440</name>
</gene>
<dbReference type="RefSeq" id="WP_173417597.1">
    <property type="nucleotide sequence ID" value="NZ_CP054139.1"/>
</dbReference>
<evidence type="ECO:0000313" key="2">
    <source>
        <dbReference type="Proteomes" id="UP000505355"/>
    </source>
</evidence>
<protein>
    <submittedName>
        <fullName evidence="1">Uncharacterized protein</fullName>
    </submittedName>
</protein>
<proteinExistence type="predicted"/>
<accession>A0A7D4QIU6</accession>
<dbReference type="EMBL" id="CP054139">
    <property type="protein sequence ID" value="QKJ32952.1"/>
    <property type="molecule type" value="Genomic_DNA"/>
</dbReference>
<keyword evidence="2" id="KW-1185">Reference proteome</keyword>
<dbReference type="KEGG" id="mmab:HQ865_25440"/>
<reference evidence="1 2" key="1">
    <citation type="submission" date="2020-05" db="EMBL/GenBank/DDBJ databases">
        <title>Mucilaginibacter mali sp. nov.</title>
        <authorList>
            <person name="Kim H.S."/>
            <person name="Lee K.C."/>
            <person name="Suh M.K."/>
            <person name="Kim J.-S."/>
            <person name="Han K.-I."/>
            <person name="Eom M.K."/>
            <person name="Shin Y.K."/>
            <person name="Lee J.-S."/>
        </authorList>
    </citation>
    <scope>NUCLEOTIDE SEQUENCE [LARGE SCALE GENOMIC DNA]</scope>
    <source>
        <strain evidence="1 2">G2-14</strain>
    </source>
</reference>
<name>A0A7D4QIU6_9SPHI</name>
<evidence type="ECO:0000313" key="1">
    <source>
        <dbReference type="EMBL" id="QKJ32952.1"/>
    </source>
</evidence>
<dbReference type="AlphaFoldDB" id="A0A7D4QIU6"/>
<sequence>MIGLPLWIKYNQRAYMYYVLTPPCKRDLSFEILLEGVNCKVHLDNADVWVESHQGNDVTFDTELIQLIGKAINGHFHIKKHNF</sequence>
<dbReference type="Proteomes" id="UP000505355">
    <property type="component" value="Chromosome"/>
</dbReference>
<organism evidence="1 2">
    <name type="scientific">Mucilaginibacter mali</name>
    <dbReference type="NCBI Taxonomy" id="2740462"/>
    <lineage>
        <taxon>Bacteria</taxon>
        <taxon>Pseudomonadati</taxon>
        <taxon>Bacteroidota</taxon>
        <taxon>Sphingobacteriia</taxon>
        <taxon>Sphingobacteriales</taxon>
        <taxon>Sphingobacteriaceae</taxon>
        <taxon>Mucilaginibacter</taxon>
    </lineage>
</organism>